<dbReference type="Pfam" id="PF00135">
    <property type="entry name" value="COesterase"/>
    <property type="match status" value="1"/>
</dbReference>
<dbReference type="FunFam" id="3.40.50.1820:FF:000213">
    <property type="entry name" value="Carboxylic ester hydrolase"/>
    <property type="match status" value="1"/>
</dbReference>
<comment type="similarity">
    <text evidence="2 8">Belongs to the type-B carboxylesterase/lipase family.</text>
</comment>
<comment type="subcellular location">
    <subcellularLocation>
        <location evidence="1">Secreted</location>
    </subcellularLocation>
</comment>
<sequence>MAPFLGALLLAFAFALALPLASAVPALKSNKWFFGPTVTITKPNAIVIGASANNVDSFDGIPFALPPTGPLRLKPPQPIQKPLGLIQATSQARSCPHFLASTATSHLPNSILANVGNIPIFQEIANTGEDCLTVNVRRPAGTKPDAKLPVLVWIFGGGFETGSTSMYDGASVVTDSVALGMPVIYVAMNYRLGGFGFLPGAEVLKDGSANLGLLDQRLALEWVADNIASFGGDPTKVTIWGESAGAISVFNQMALYDGDNIYNGSPLFRGAIMNSGSIAPANPVDCVKGQAVYDTVVRNSDCKGASDTLSCLRGLDYTKFLNAANSVPGVLGYNSVAESYLPRPDGKLLTDSPERLVIDGKYAAVPFINGDQEDEGTIFALYQTNLTTTNDLVDYFQNLYFFDASRQQITDLVATYQNNTLDGSPFRSGDANNWYPQFKRLSAILGDISFTLTRRAFLNSSHKSKPGVPSWSYLSSYGHNLPFLGTFHGSDILQLFFGFLPNYASKAMQSYYLSFVYDQDPNARAGNYMNWPQWSGNHSLMQFFDDHGALLSDDFRQDTYEVLTKDYTSFRV</sequence>
<evidence type="ECO:0000313" key="11">
    <source>
        <dbReference type="Proteomes" id="UP001147695"/>
    </source>
</evidence>
<dbReference type="GO" id="GO:0072330">
    <property type="term" value="P:monocarboxylic acid biosynthetic process"/>
    <property type="evidence" value="ECO:0007669"/>
    <property type="project" value="UniProtKB-ARBA"/>
</dbReference>
<dbReference type="GO" id="GO:0006629">
    <property type="term" value="P:lipid metabolic process"/>
    <property type="evidence" value="ECO:0007669"/>
    <property type="project" value="UniProtKB-KW"/>
</dbReference>
<evidence type="ECO:0000256" key="1">
    <source>
        <dbReference type="ARBA" id="ARBA00004613"/>
    </source>
</evidence>
<dbReference type="InterPro" id="IPR019826">
    <property type="entry name" value="Carboxylesterase_B_AS"/>
</dbReference>
<dbReference type="GO" id="GO:0005576">
    <property type="term" value="C:extracellular region"/>
    <property type="evidence" value="ECO:0007669"/>
    <property type="project" value="UniProtKB-SubCell"/>
</dbReference>
<keyword evidence="6" id="KW-0443">Lipid metabolism</keyword>
<dbReference type="PROSITE" id="PS00122">
    <property type="entry name" value="CARBOXYLESTERASE_B_1"/>
    <property type="match status" value="1"/>
</dbReference>
<proteinExistence type="inferred from homology"/>
<dbReference type="Gene3D" id="3.40.50.1820">
    <property type="entry name" value="alpha/beta hydrolase"/>
    <property type="match status" value="1"/>
</dbReference>
<keyword evidence="5 8" id="KW-0378">Hydrolase</keyword>
<keyword evidence="4 8" id="KW-0732">Signal</keyword>
<gene>
    <name evidence="10" type="ORF">N7452_007976</name>
</gene>
<dbReference type="InterPro" id="IPR029058">
    <property type="entry name" value="AB_hydrolase_fold"/>
</dbReference>
<evidence type="ECO:0000256" key="5">
    <source>
        <dbReference type="ARBA" id="ARBA00022801"/>
    </source>
</evidence>
<evidence type="ECO:0000256" key="7">
    <source>
        <dbReference type="ARBA" id="ARBA00023180"/>
    </source>
</evidence>
<evidence type="ECO:0000256" key="6">
    <source>
        <dbReference type="ARBA" id="ARBA00023098"/>
    </source>
</evidence>
<protein>
    <recommendedName>
        <fullName evidence="8">Carboxylic ester hydrolase</fullName>
        <ecNumber evidence="8">3.1.1.-</ecNumber>
    </recommendedName>
</protein>
<dbReference type="GO" id="GO:0017000">
    <property type="term" value="P:antibiotic biosynthetic process"/>
    <property type="evidence" value="ECO:0007669"/>
    <property type="project" value="UniProtKB-ARBA"/>
</dbReference>
<keyword evidence="3" id="KW-0964">Secreted</keyword>
<feature type="signal peptide" evidence="8">
    <location>
        <begin position="1"/>
        <end position="23"/>
    </location>
</feature>
<evidence type="ECO:0000256" key="8">
    <source>
        <dbReference type="RuleBase" id="RU361235"/>
    </source>
</evidence>
<dbReference type="InterPro" id="IPR002018">
    <property type="entry name" value="CarbesteraseB"/>
</dbReference>
<dbReference type="PANTHER" id="PTHR11559">
    <property type="entry name" value="CARBOXYLESTERASE"/>
    <property type="match status" value="1"/>
</dbReference>
<evidence type="ECO:0000256" key="3">
    <source>
        <dbReference type="ARBA" id="ARBA00022525"/>
    </source>
</evidence>
<dbReference type="EC" id="3.1.1.-" evidence="8"/>
<keyword evidence="7" id="KW-0325">Glycoprotein</keyword>
<evidence type="ECO:0000313" key="10">
    <source>
        <dbReference type="EMBL" id="KAJ5335573.1"/>
    </source>
</evidence>
<dbReference type="EMBL" id="JAPZBQ010000004">
    <property type="protein sequence ID" value="KAJ5335573.1"/>
    <property type="molecule type" value="Genomic_DNA"/>
</dbReference>
<evidence type="ECO:0000259" key="9">
    <source>
        <dbReference type="Pfam" id="PF00135"/>
    </source>
</evidence>
<reference evidence="10" key="1">
    <citation type="submission" date="2022-12" db="EMBL/GenBank/DDBJ databases">
        <authorList>
            <person name="Petersen C."/>
        </authorList>
    </citation>
    <scope>NUCLEOTIDE SEQUENCE</scope>
    <source>
        <strain evidence="10">IBT 35673</strain>
    </source>
</reference>
<reference evidence="10" key="2">
    <citation type="journal article" date="2023" name="IMA Fungus">
        <title>Comparative genomic study of the Penicillium genus elucidates a diverse pangenome and 15 lateral gene transfer events.</title>
        <authorList>
            <person name="Petersen C."/>
            <person name="Sorensen T."/>
            <person name="Nielsen M.R."/>
            <person name="Sondergaard T.E."/>
            <person name="Sorensen J.L."/>
            <person name="Fitzpatrick D.A."/>
            <person name="Frisvad J.C."/>
            <person name="Nielsen K.L."/>
        </authorList>
    </citation>
    <scope>NUCLEOTIDE SEQUENCE</scope>
    <source>
        <strain evidence="10">IBT 35673</strain>
    </source>
</reference>
<accession>A0A9W9QGG6</accession>
<comment type="caution">
    <text evidence="10">The sequence shown here is derived from an EMBL/GenBank/DDBJ whole genome shotgun (WGS) entry which is preliminary data.</text>
</comment>
<organism evidence="10 11">
    <name type="scientific">Penicillium brevicompactum</name>
    <dbReference type="NCBI Taxonomy" id="5074"/>
    <lineage>
        <taxon>Eukaryota</taxon>
        <taxon>Fungi</taxon>
        <taxon>Dikarya</taxon>
        <taxon>Ascomycota</taxon>
        <taxon>Pezizomycotina</taxon>
        <taxon>Eurotiomycetes</taxon>
        <taxon>Eurotiomycetidae</taxon>
        <taxon>Eurotiales</taxon>
        <taxon>Aspergillaceae</taxon>
        <taxon>Penicillium</taxon>
    </lineage>
</organism>
<evidence type="ECO:0000256" key="4">
    <source>
        <dbReference type="ARBA" id="ARBA00022729"/>
    </source>
</evidence>
<dbReference type="Proteomes" id="UP001147695">
    <property type="component" value="Unassembled WGS sequence"/>
</dbReference>
<dbReference type="GO" id="GO:0016787">
    <property type="term" value="F:hydrolase activity"/>
    <property type="evidence" value="ECO:0007669"/>
    <property type="project" value="UniProtKB-KW"/>
</dbReference>
<feature type="chain" id="PRO_5041012056" description="Carboxylic ester hydrolase" evidence="8">
    <location>
        <begin position="24"/>
        <end position="572"/>
    </location>
</feature>
<feature type="domain" description="Carboxylesterase type B" evidence="9">
    <location>
        <begin position="50"/>
        <end position="539"/>
    </location>
</feature>
<dbReference type="SUPFAM" id="SSF53474">
    <property type="entry name" value="alpha/beta-Hydrolases"/>
    <property type="match status" value="1"/>
</dbReference>
<dbReference type="AlphaFoldDB" id="A0A9W9QGG6"/>
<dbReference type="InterPro" id="IPR050309">
    <property type="entry name" value="Type-B_Carboxylest/Lipase"/>
</dbReference>
<name>A0A9W9QGG6_PENBR</name>
<evidence type="ECO:0000256" key="2">
    <source>
        <dbReference type="ARBA" id="ARBA00005964"/>
    </source>
</evidence>